<proteinExistence type="predicted"/>
<protein>
    <recommendedName>
        <fullName evidence="1">ABC1 atypical kinase-like domain-containing protein</fullName>
    </recommendedName>
</protein>
<sequence length="581" mass="66977">MSLPTLIRNLTRPQNVVQGGKRARFYDKRWVKIVGVGTVGAGILYATNEDFHKSVRHSYYTLKRFGVVTQALGRCVYHYKRVLYLNDSIENEHVRDENLSKCHLTAAKITLRALEKNGGVFIKLGQHIGAMTYILPPEWTQTMVPLQDHCPESSLEEIDEMFTAEMGGEDLASYFEWIENDPIGVASLAQVHRAKLRNGTKEVVAVKFQHPQLYEHVSVDVKLTQFVFDVLDKIFPQYSLLWLADELHSSIYDEINFNKEAQNALLTTDFFYGNKKLKQTTSIRIPRVIDHRHRVLIMEYVGGARLDDPDFLDKHHIKRNEVSESLAHIFNSMIFTDGAGIHCDPHMGNIAIKAQEPTKENGYKNYEIVLYDHGLYRYPELETRRNYAKLWLSVLDRDQTSMRKWSYELAGITDEEFPLFAAAITGRSVEKALNYDINSVRDSEEIQVMRQRMFNAEPHPQGQTNDVESFEGNIAFKRLMQILAHIPRIVLLLLKTNDLTRFLDESLQNPLGPARGFLILTTYCCKLVLNEDLETAMNLWASKSYFAAISKYVTAWYKYISTAYIRVNVYDSLLRARDLIK</sequence>
<dbReference type="InterPro" id="IPR011009">
    <property type="entry name" value="Kinase-like_dom_sf"/>
</dbReference>
<dbReference type="EMBL" id="JBEVYD010000001">
    <property type="protein sequence ID" value="KAL3235273.1"/>
    <property type="molecule type" value="Genomic_DNA"/>
</dbReference>
<dbReference type="Proteomes" id="UP001623330">
    <property type="component" value="Unassembled WGS sequence"/>
</dbReference>
<dbReference type="SUPFAM" id="SSF56112">
    <property type="entry name" value="Protein kinase-like (PK-like)"/>
    <property type="match status" value="1"/>
</dbReference>
<dbReference type="PANTHER" id="PTHR43173:SF19">
    <property type="entry name" value="AARF DOMAIN-CONTAINING PROTEIN KINASE 1"/>
    <property type="match status" value="1"/>
</dbReference>
<dbReference type="InterPro" id="IPR051130">
    <property type="entry name" value="Mito_struct-func_regulator"/>
</dbReference>
<comment type="caution">
    <text evidence="2">The sequence shown here is derived from an EMBL/GenBank/DDBJ whole genome shotgun (WGS) entry which is preliminary data.</text>
</comment>
<feature type="domain" description="ABC1 atypical kinase-like" evidence="1">
    <location>
        <begin position="146"/>
        <end position="404"/>
    </location>
</feature>
<keyword evidence="3" id="KW-1185">Reference proteome</keyword>
<name>A0ABR4P117_9SACH</name>
<dbReference type="InterPro" id="IPR004147">
    <property type="entry name" value="ABC1_dom"/>
</dbReference>
<dbReference type="PANTHER" id="PTHR43173">
    <property type="entry name" value="ABC1 FAMILY PROTEIN"/>
    <property type="match status" value="1"/>
</dbReference>
<evidence type="ECO:0000313" key="3">
    <source>
        <dbReference type="Proteomes" id="UP001623330"/>
    </source>
</evidence>
<organism evidence="2 3">
    <name type="scientific">Nakaseomyces bracarensis</name>
    <dbReference type="NCBI Taxonomy" id="273131"/>
    <lineage>
        <taxon>Eukaryota</taxon>
        <taxon>Fungi</taxon>
        <taxon>Dikarya</taxon>
        <taxon>Ascomycota</taxon>
        <taxon>Saccharomycotina</taxon>
        <taxon>Saccharomycetes</taxon>
        <taxon>Saccharomycetales</taxon>
        <taxon>Saccharomycetaceae</taxon>
        <taxon>Nakaseomyces</taxon>
    </lineage>
</organism>
<gene>
    <name evidence="2" type="ORF">RNJ44_00032</name>
</gene>
<evidence type="ECO:0000259" key="1">
    <source>
        <dbReference type="Pfam" id="PF03109"/>
    </source>
</evidence>
<reference evidence="2 3" key="1">
    <citation type="submission" date="2024-05" db="EMBL/GenBank/DDBJ databases">
        <title>Long read based assembly of the Candida bracarensis genome reveals expanded adhesin content.</title>
        <authorList>
            <person name="Marcet-Houben M."/>
            <person name="Ksiezopolska E."/>
            <person name="Gabaldon T."/>
        </authorList>
    </citation>
    <scope>NUCLEOTIDE SEQUENCE [LARGE SCALE GENOMIC DNA]</scope>
    <source>
        <strain evidence="2 3">CBM6</strain>
    </source>
</reference>
<dbReference type="Pfam" id="PF03109">
    <property type="entry name" value="ABC1"/>
    <property type="match status" value="1"/>
</dbReference>
<accession>A0ABR4P117</accession>
<evidence type="ECO:0000313" key="2">
    <source>
        <dbReference type="EMBL" id="KAL3235273.1"/>
    </source>
</evidence>